<evidence type="ECO:0000313" key="1">
    <source>
        <dbReference type="EMBL" id="QJA61736.1"/>
    </source>
</evidence>
<accession>A0A6M3IVY0</accession>
<protein>
    <submittedName>
        <fullName evidence="1">Uncharacterized protein</fullName>
    </submittedName>
</protein>
<organism evidence="1">
    <name type="scientific">viral metagenome</name>
    <dbReference type="NCBI Taxonomy" id="1070528"/>
    <lineage>
        <taxon>unclassified sequences</taxon>
        <taxon>metagenomes</taxon>
        <taxon>organismal metagenomes</taxon>
    </lineage>
</organism>
<proteinExistence type="predicted"/>
<sequence length="117" mass="12564">MGVTVVSSGKRIQENSVSGNSTNSYANAVVWDTRELGEKTLILTNTDSTNAIYYQVLITANYASGQNFTEISETLIGADDGQRIHLNNPHAKVIVQVKSAVNGSPAGYQLDYEGLPT</sequence>
<dbReference type="AlphaFoldDB" id="A0A6M3IVY0"/>
<dbReference type="EMBL" id="MT141451">
    <property type="protein sequence ID" value="QJA61736.1"/>
    <property type="molecule type" value="Genomic_DNA"/>
</dbReference>
<evidence type="ECO:0000313" key="2">
    <source>
        <dbReference type="EMBL" id="QJA83935.1"/>
    </source>
</evidence>
<name>A0A6M3IVY0_9ZZZZ</name>
<dbReference type="EMBL" id="MT142520">
    <property type="protein sequence ID" value="QJA83935.1"/>
    <property type="molecule type" value="Genomic_DNA"/>
</dbReference>
<reference evidence="1" key="1">
    <citation type="submission" date="2020-03" db="EMBL/GenBank/DDBJ databases">
        <title>The deep terrestrial virosphere.</title>
        <authorList>
            <person name="Holmfeldt K."/>
            <person name="Nilsson E."/>
            <person name="Simone D."/>
            <person name="Lopez-Fernandez M."/>
            <person name="Wu X."/>
            <person name="de Brujin I."/>
            <person name="Lundin D."/>
            <person name="Andersson A."/>
            <person name="Bertilsson S."/>
            <person name="Dopson M."/>
        </authorList>
    </citation>
    <scope>NUCLEOTIDE SEQUENCE</scope>
    <source>
        <strain evidence="2">MM415A00246</strain>
        <strain evidence="1">MM415B00896</strain>
    </source>
</reference>
<gene>
    <name evidence="2" type="ORF">MM415A00246_0057</name>
    <name evidence="1" type="ORF">MM415B00896_0013</name>
</gene>